<name>A0A6N2B944_SOLCI</name>
<comment type="caution">
    <text evidence="1">The sequence shown here is derived from an EMBL/GenBank/DDBJ whole genome shotgun (WGS) entry which is preliminary data.</text>
</comment>
<protein>
    <submittedName>
        <fullName evidence="1">Uncharacterized protein</fullName>
    </submittedName>
</protein>
<dbReference type="EMBL" id="RXGB01004387">
    <property type="protein sequence ID" value="TMW89799.1"/>
    <property type="molecule type" value="Genomic_DNA"/>
</dbReference>
<accession>A0A6N2B944</accession>
<gene>
    <name evidence="1" type="ORF">EJD97_016612</name>
</gene>
<proteinExistence type="predicted"/>
<evidence type="ECO:0000313" key="1">
    <source>
        <dbReference type="EMBL" id="TMW89799.1"/>
    </source>
</evidence>
<reference evidence="1" key="1">
    <citation type="submission" date="2019-05" db="EMBL/GenBank/DDBJ databases">
        <title>The de novo reference genome and transcriptome assemblies of the wild tomato species Solanum chilense.</title>
        <authorList>
            <person name="Stam R."/>
            <person name="Nosenko T."/>
            <person name="Hoerger A.C."/>
            <person name="Stephan W."/>
            <person name="Seidel M.A."/>
            <person name="Kuhn J.M.M."/>
            <person name="Haberer G."/>
            <person name="Tellier A."/>
        </authorList>
    </citation>
    <scope>NUCLEOTIDE SEQUENCE</scope>
    <source>
        <tissue evidence="1">Mature leaves</tissue>
    </source>
</reference>
<organism evidence="1">
    <name type="scientific">Solanum chilense</name>
    <name type="common">Tomato</name>
    <name type="synonym">Lycopersicon chilense</name>
    <dbReference type="NCBI Taxonomy" id="4083"/>
    <lineage>
        <taxon>Eukaryota</taxon>
        <taxon>Viridiplantae</taxon>
        <taxon>Streptophyta</taxon>
        <taxon>Embryophyta</taxon>
        <taxon>Tracheophyta</taxon>
        <taxon>Spermatophyta</taxon>
        <taxon>Magnoliopsida</taxon>
        <taxon>eudicotyledons</taxon>
        <taxon>Gunneridae</taxon>
        <taxon>Pentapetalae</taxon>
        <taxon>asterids</taxon>
        <taxon>lamiids</taxon>
        <taxon>Solanales</taxon>
        <taxon>Solanaceae</taxon>
        <taxon>Solanoideae</taxon>
        <taxon>Solaneae</taxon>
        <taxon>Solanum</taxon>
        <taxon>Solanum subgen. Lycopersicon</taxon>
    </lineage>
</organism>
<dbReference type="AlphaFoldDB" id="A0A6N2B944"/>
<sequence>MKWDMTENRYEAWYVNEYKTWLQNDLHGVVNLISRMVRKVEDVQTRIQIHPYHLKQEWDRREQEFHKREQEFQQREREYQLRELESQRVLVVTSQELADTRACLMRLYVILDEQMNTLRSVPTSSKAVFAKSYVFTSKCIIRKEVERARRGAEPSTF</sequence>